<dbReference type="Gene3D" id="3.40.50.720">
    <property type="entry name" value="NAD(P)-binding Rossmann-like Domain"/>
    <property type="match status" value="1"/>
</dbReference>
<dbReference type="Pfam" id="PF16884">
    <property type="entry name" value="ADH_N_2"/>
    <property type="match status" value="1"/>
</dbReference>
<dbReference type="InterPro" id="IPR020843">
    <property type="entry name" value="ER"/>
</dbReference>
<keyword evidence="1" id="KW-0560">Oxidoreductase</keyword>
<dbReference type="PANTHER" id="PTHR43205:SF7">
    <property type="entry name" value="PROSTAGLANDIN REDUCTASE 1"/>
    <property type="match status" value="1"/>
</dbReference>
<dbReference type="InterPro" id="IPR041694">
    <property type="entry name" value="ADH_N_2"/>
</dbReference>
<dbReference type="InterPro" id="IPR036291">
    <property type="entry name" value="NAD(P)-bd_dom_sf"/>
</dbReference>
<protein>
    <submittedName>
        <fullName evidence="3">NADPH-dependent curcumin reductase CurA</fullName>
    </submittedName>
</protein>
<dbReference type="SUPFAM" id="SSF51735">
    <property type="entry name" value="NAD(P)-binding Rossmann-fold domains"/>
    <property type="match status" value="1"/>
</dbReference>
<dbReference type="PANTHER" id="PTHR43205">
    <property type="entry name" value="PROSTAGLANDIN REDUCTASE"/>
    <property type="match status" value="1"/>
</dbReference>
<dbReference type="Gene3D" id="3.90.180.10">
    <property type="entry name" value="Medium-chain alcohol dehydrogenases, catalytic domain"/>
    <property type="match status" value="1"/>
</dbReference>
<sequence length="341" mass="36432">MVTSREIRLKSRPVGEPVHDNFELATVEVAALDDGEIQVRNLWMSVDPYMRGRMTDRKSYVPPFELGKALQGGAIGEVTASNDPDFKPGDIVSTMFGWREVFNVSPKALAAGGMGAVTKIDTHGLPPQAFLGVAGMPGLTAYVGLLRIAALKDGDVVFVSAAAGAVGQVVCQIAKLKGHTVIGSAGGPEKVAFLKSIGVDHVIDYKATPDVVAELEKVAPKGIDVYFENVGGVHLEAALNSARPFARFALCGMISQYNETGKLTGPPNIIQAVGKSLRLEGFIVSNHYDLAPQFLKDMAGWIGADQIKWNETVEDGVERAPDAFIKLFKGENLGKMLVRLG</sequence>
<name>A0ABU1MU31_9CAUL</name>
<proteinExistence type="predicted"/>
<dbReference type="EMBL" id="JAVDRL010000001">
    <property type="protein sequence ID" value="MDR6529689.1"/>
    <property type="molecule type" value="Genomic_DNA"/>
</dbReference>
<keyword evidence="4" id="KW-1185">Reference proteome</keyword>
<dbReference type="Pfam" id="PF00107">
    <property type="entry name" value="ADH_zinc_N"/>
    <property type="match status" value="1"/>
</dbReference>
<evidence type="ECO:0000313" key="3">
    <source>
        <dbReference type="EMBL" id="MDR6529689.1"/>
    </source>
</evidence>
<gene>
    <name evidence="3" type="ORF">J2800_000404</name>
</gene>
<dbReference type="InterPro" id="IPR011032">
    <property type="entry name" value="GroES-like_sf"/>
</dbReference>
<dbReference type="InterPro" id="IPR013149">
    <property type="entry name" value="ADH-like_C"/>
</dbReference>
<accession>A0ABU1MU31</accession>
<comment type="caution">
    <text evidence="3">The sequence shown here is derived from an EMBL/GenBank/DDBJ whole genome shotgun (WGS) entry which is preliminary data.</text>
</comment>
<dbReference type="Proteomes" id="UP001262754">
    <property type="component" value="Unassembled WGS sequence"/>
</dbReference>
<dbReference type="RefSeq" id="WP_056752814.1">
    <property type="nucleotide sequence ID" value="NZ_JAVDRL010000001.1"/>
</dbReference>
<evidence type="ECO:0000259" key="2">
    <source>
        <dbReference type="SMART" id="SM00829"/>
    </source>
</evidence>
<dbReference type="CDD" id="cd05288">
    <property type="entry name" value="PGDH"/>
    <property type="match status" value="1"/>
</dbReference>
<evidence type="ECO:0000256" key="1">
    <source>
        <dbReference type="ARBA" id="ARBA00023002"/>
    </source>
</evidence>
<evidence type="ECO:0000313" key="4">
    <source>
        <dbReference type="Proteomes" id="UP001262754"/>
    </source>
</evidence>
<dbReference type="SUPFAM" id="SSF50129">
    <property type="entry name" value="GroES-like"/>
    <property type="match status" value="1"/>
</dbReference>
<feature type="domain" description="Enoyl reductase (ER)" evidence="2">
    <location>
        <begin position="17"/>
        <end position="338"/>
    </location>
</feature>
<organism evidence="3 4">
    <name type="scientific">Caulobacter rhizosphaerae</name>
    <dbReference type="NCBI Taxonomy" id="2010972"/>
    <lineage>
        <taxon>Bacteria</taxon>
        <taxon>Pseudomonadati</taxon>
        <taxon>Pseudomonadota</taxon>
        <taxon>Alphaproteobacteria</taxon>
        <taxon>Caulobacterales</taxon>
        <taxon>Caulobacteraceae</taxon>
        <taxon>Caulobacter</taxon>
    </lineage>
</organism>
<dbReference type="InterPro" id="IPR045010">
    <property type="entry name" value="MDR_fam"/>
</dbReference>
<dbReference type="SMART" id="SM00829">
    <property type="entry name" value="PKS_ER"/>
    <property type="match status" value="1"/>
</dbReference>
<reference evidence="3 4" key="1">
    <citation type="submission" date="2023-07" db="EMBL/GenBank/DDBJ databases">
        <title>Sorghum-associated microbial communities from plants grown in Nebraska, USA.</title>
        <authorList>
            <person name="Schachtman D."/>
        </authorList>
    </citation>
    <scope>NUCLEOTIDE SEQUENCE [LARGE SCALE GENOMIC DNA]</scope>
    <source>
        <strain evidence="3 4">DS2154</strain>
    </source>
</reference>